<dbReference type="InterPro" id="IPR023201">
    <property type="entry name" value="SecY_dom_sf"/>
</dbReference>
<dbReference type="InterPro" id="IPR036875">
    <property type="entry name" value="Znf_CCHC_sf"/>
</dbReference>
<dbReference type="SMART" id="SM00343">
    <property type="entry name" value="ZnF_C2HC"/>
    <property type="match status" value="2"/>
</dbReference>
<dbReference type="PROSITE" id="PS50878">
    <property type="entry name" value="RT_POL"/>
    <property type="match status" value="1"/>
</dbReference>
<dbReference type="InterPro" id="IPR021109">
    <property type="entry name" value="Peptidase_aspartic_dom_sf"/>
</dbReference>
<reference evidence="5" key="2">
    <citation type="submission" date="2025-05" db="UniProtKB">
        <authorList>
            <consortium name="EnsemblMetazoa"/>
        </authorList>
    </citation>
    <scope>IDENTIFICATION</scope>
    <source>
        <strain evidence="5">Foshan</strain>
    </source>
</reference>
<dbReference type="Gene3D" id="1.10.3370.10">
    <property type="entry name" value="SecY subunit domain"/>
    <property type="match status" value="1"/>
</dbReference>
<dbReference type="PROSITE" id="PS50175">
    <property type="entry name" value="ASP_PROT_RETROV"/>
    <property type="match status" value="1"/>
</dbReference>
<dbReference type="InterPro" id="IPR001878">
    <property type="entry name" value="Znf_CCHC"/>
</dbReference>
<feature type="domain" description="Reverse transcriptase" evidence="4">
    <location>
        <begin position="554"/>
        <end position="702"/>
    </location>
</feature>
<feature type="region of interest" description="Disordered" evidence="2">
    <location>
        <begin position="340"/>
        <end position="376"/>
    </location>
</feature>
<keyword evidence="6" id="KW-1185">Reference proteome</keyword>
<dbReference type="InterPro" id="IPR050951">
    <property type="entry name" value="Retrovirus_Pol_polyprotein"/>
</dbReference>
<dbReference type="Pfam" id="PF00078">
    <property type="entry name" value="RVT_1"/>
    <property type="match status" value="1"/>
</dbReference>
<name>A0ABM1Y201_AEDAL</name>
<dbReference type="RefSeq" id="XP_062703846.1">
    <property type="nucleotide sequence ID" value="XM_062847862.1"/>
</dbReference>
<dbReference type="Gene3D" id="4.10.60.10">
    <property type="entry name" value="Zinc finger, CCHC-type"/>
    <property type="match status" value="1"/>
</dbReference>
<dbReference type="InterPro" id="IPR001995">
    <property type="entry name" value="Peptidase_A2_cat"/>
</dbReference>
<evidence type="ECO:0000313" key="6">
    <source>
        <dbReference type="Proteomes" id="UP000069940"/>
    </source>
</evidence>
<reference evidence="6" key="1">
    <citation type="journal article" date="2015" name="Proc. Natl. Acad. Sci. U.S.A.">
        <title>Genome sequence of the Asian Tiger mosquito, Aedes albopictus, reveals insights into its biology, genetics, and evolution.</title>
        <authorList>
            <person name="Chen X.G."/>
            <person name="Jiang X."/>
            <person name="Gu J."/>
            <person name="Xu M."/>
            <person name="Wu Y."/>
            <person name="Deng Y."/>
            <person name="Zhang C."/>
            <person name="Bonizzoni M."/>
            <person name="Dermauw W."/>
            <person name="Vontas J."/>
            <person name="Armbruster P."/>
            <person name="Huang X."/>
            <person name="Yang Y."/>
            <person name="Zhang H."/>
            <person name="He W."/>
            <person name="Peng H."/>
            <person name="Liu Y."/>
            <person name="Wu K."/>
            <person name="Chen J."/>
            <person name="Lirakis M."/>
            <person name="Topalis P."/>
            <person name="Van Leeuwen T."/>
            <person name="Hall A.B."/>
            <person name="Jiang X."/>
            <person name="Thorpe C."/>
            <person name="Mueller R.L."/>
            <person name="Sun C."/>
            <person name="Waterhouse R.M."/>
            <person name="Yan G."/>
            <person name="Tu Z.J."/>
            <person name="Fang X."/>
            <person name="James A.A."/>
        </authorList>
    </citation>
    <scope>NUCLEOTIDE SEQUENCE [LARGE SCALE GENOMIC DNA]</scope>
    <source>
        <strain evidence="6">Foshan</strain>
    </source>
</reference>
<dbReference type="InterPro" id="IPR000477">
    <property type="entry name" value="RT_dom"/>
</dbReference>
<dbReference type="PROSITE" id="PS00141">
    <property type="entry name" value="ASP_PROTEASE"/>
    <property type="match status" value="1"/>
</dbReference>
<dbReference type="SUPFAM" id="SSF57756">
    <property type="entry name" value="Retrovirus zinc finger-like domains"/>
    <property type="match status" value="1"/>
</dbReference>
<evidence type="ECO:0008006" key="7">
    <source>
        <dbReference type="Google" id="ProtNLM"/>
    </source>
</evidence>
<dbReference type="Gene3D" id="3.30.70.270">
    <property type="match status" value="1"/>
</dbReference>
<dbReference type="CDD" id="cd01647">
    <property type="entry name" value="RT_LTR"/>
    <property type="match status" value="1"/>
</dbReference>
<dbReference type="CDD" id="cd00303">
    <property type="entry name" value="retropepsin_like"/>
    <property type="match status" value="1"/>
</dbReference>
<dbReference type="Gene3D" id="3.10.10.10">
    <property type="entry name" value="HIV Type 1 Reverse Transcriptase, subunit A, domain 1"/>
    <property type="match status" value="1"/>
</dbReference>
<dbReference type="EnsemblMetazoa" id="AALFPA23_004939.R6179">
    <property type="protein sequence ID" value="AALFPA23_004939.P6179"/>
    <property type="gene ID" value="AALFPA23_004939"/>
</dbReference>
<protein>
    <recommendedName>
        <fullName evidence="7">Reverse transcriptase domain-containing protein</fullName>
    </recommendedName>
</protein>
<dbReference type="PANTHER" id="PTHR37984">
    <property type="entry name" value="PROTEIN CBG26694"/>
    <property type="match status" value="1"/>
</dbReference>
<dbReference type="SUPFAM" id="SSF50630">
    <property type="entry name" value="Acid proteases"/>
    <property type="match status" value="1"/>
</dbReference>
<evidence type="ECO:0000259" key="4">
    <source>
        <dbReference type="PROSITE" id="PS50878"/>
    </source>
</evidence>
<dbReference type="SUPFAM" id="SSF103491">
    <property type="entry name" value="Preprotein translocase SecY subunit"/>
    <property type="match status" value="1"/>
</dbReference>
<evidence type="ECO:0000313" key="5">
    <source>
        <dbReference type="EnsemblMetazoa" id="AALFPA23_004939.P6179"/>
    </source>
</evidence>
<dbReference type="InterPro" id="IPR043128">
    <property type="entry name" value="Rev_trsase/Diguanyl_cyclase"/>
</dbReference>
<evidence type="ECO:0000256" key="2">
    <source>
        <dbReference type="SAM" id="MobiDB-lite"/>
    </source>
</evidence>
<evidence type="ECO:0000256" key="1">
    <source>
        <dbReference type="ARBA" id="ARBA00022801"/>
    </source>
</evidence>
<proteinExistence type="predicted"/>
<accession>A0ABM1Y201</accession>
<organism evidence="5 6">
    <name type="scientific">Aedes albopictus</name>
    <name type="common">Asian tiger mosquito</name>
    <name type="synonym">Stegomyia albopicta</name>
    <dbReference type="NCBI Taxonomy" id="7160"/>
    <lineage>
        <taxon>Eukaryota</taxon>
        <taxon>Metazoa</taxon>
        <taxon>Ecdysozoa</taxon>
        <taxon>Arthropoda</taxon>
        <taxon>Hexapoda</taxon>
        <taxon>Insecta</taxon>
        <taxon>Pterygota</taxon>
        <taxon>Neoptera</taxon>
        <taxon>Endopterygota</taxon>
        <taxon>Diptera</taxon>
        <taxon>Nematocera</taxon>
        <taxon>Culicoidea</taxon>
        <taxon>Culicidae</taxon>
        <taxon>Culicinae</taxon>
        <taxon>Aedini</taxon>
        <taxon>Aedes</taxon>
        <taxon>Stegomyia</taxon>
    </lineage>
</organism>
<dbReference type="GeneID" id="134286274"/>
<sequence length="702" mass="80308">MEQGISPIVTAGLIMQLLAGAKFIEVGDTTKDWALFNGDQKMFGLRKMEESRQIPPFRCESIEKGKLSREWETWKWSLECYFEAYSVSDQKIKRAKLLHLGGIELQRIFRSLPEHDKTPLVALEPKVYDFAIELLDTYFQAGRQDVIERRKLRKLKQESNEKFSHYVIRLRQQALNCGFEKYGTEVTEILKEIYLVDVIVENCRSDDLRKAILKRDRSIREIEEIAATIEDTDQQMKELKEHTNTSREIAVYEVNRPNQARPPVRRNSTADRRTHRGQLFGVTSRREVATKPTAFKGSKSSCFACGQFGHLANSPDCPARGRICRRCRELGHFETVCRKQKQRSEAVRRPRKIYNIDKSSAAEQEEEDKDKRDDSPEPKKVYYAFYGGNQTNLLDGVIGGIAVKVLIDSGADANLIRLETWKMMKERKVIVVTSTKGSSRVLKGYGSDTPLDVVGTFEAEVSIGRRTTVAEFFVVNGGQKDILGDATAKKLGVLKVGIEVNNVDKEMKPFSKIKGVKAQIRMMADARPVFQPVRRVPIPMEDAVNRKLDQLLQRDIIEVKQGPATWVSPLVIVGKTSGEPRICLDLRRVNEAVVREHFPMPVVDEYLARLGRGKIWSKLDIREAFHQIELDDDSRDVTTFITNKGLFRFKRLPFGLVTAPEIFQRIMEEILSGCEGTYWYLDDVMVEGETKEIHDKNLKKVL</sequence>
<feature type="domain" description="Peptidase A2" evidence="3">
    <location>
        <begin position="403"/>
        <end position="447"/>
    </location>
</feature>
<dbReference type="Gene3D" id="2.40.70.10">
    <property type="entry name" value="Acid Proteases"/>
    <property type="match status" value="1"/>
</dbReference>
<dbReference type="PANTHER" id="PTHR37984:SF11">
    <property type="entry name" value="INTEGRASE CATALYTIC DOMAIN-CONTAINING PROTEIN"/>
    <property type="match status" value="1"/>
</dbReference>
<dbReference type="SUPFAM" id="SSF56672">
    <property type="entry name" value="DNA/RNA polymerases"/>
    <property type="match status" value="1"/>
</dbReference>
<dbReference type="InterPro" id="IPR001969">
    <property type="entry name" value="Aspartic_peptidase_AS"/>
</dbReference>
<dbReference type="Proteomes" id="UP000069940">
    <property type="component" value="Unassembled WGS sequence"/>
</dbReference>
<keyword evidence="1" id="KW-0378">Hydrolase</keyword>
<dbReference type="InterPro" id="IPR043502">
    <property type="entry name" value="DNA/RNA_pol_sf"/>
</dbReference>
<evidence type="ECO:0000259" key="3">
    <source>
        <dbReference type="PROSITE" id="PS50175"/>
    </source>
</evidence>